<keyword evidence="5" id="KW-1185">Reference proteome</keyword>
<feature type="region of interest" description="Disordered" evidence="2">
    <location>
        <begin position="178"/>
        <end position="206"/>
    </location>
</feature>
<evidence type="ECO:0000313" key="4">
    <source>
        <dbReference type="EMBL" id="GGD93773.1"/>
    </source>
</evidence>
<dbReference type="PANTHER" id="PTHR11178:SF1">
    <property type="entry name" value="NFU1 IRON-SULFUR CLUSTER SCAFFOLD HOMOLOG, MITOCHONDRIAL"/>
    <property type="match status" value="1"/>
</dbReference>
<feature type="domain" description="Scaffold protein Nfu/NifU N-terminal" evidence="3">
    <location>
        <begin position="4"/>
        <end position="90"/>
    </location>
</feature>
<accession>A0ABQ1S8C0</accession>
<sequence length="206" mass="22400">MAFIEFEQTPNPDALRVQTGQVFTTGAALDFDRSSAAAPPLAADLLAIGGIERVMIGRDFVSVIRAGPTVPWDLLRPDIALVLMEHADAAAIQGPSRPDTHLGEVERHIEEVLDRYVRHLLAKDGGEATLIRFDAGDGTAWVRMGGACGGCPSGITTLKRTIEQTIMHWVPEVKRVHAEGTAPGSGEDPKARFRRWVQEKWGKSGR</sequence>
<dbReference type="Pfam" id="PF08712">
    <property type="entry name" value="Nfu_N"/>
    <property type="match status" value="1"/>
</dbReference>
<evidence type="ECO:0000313" key="5">
    <source>
        <dbReference type="Proteomes" id="UP000619041"/>
    </source>
</evidence>
<dbReference type="InterPro" id="IPR001075">
    <property type="entry name" value="NIF_FeS_clus_asmbl_NifU_C"/>
</dbReference>
<name>A0ABQ1S8C0_9SPHN</name>
<comment type="similarity">
    <text evidence="1">Belongs to the NifU family.</text>
</comment>
<protein>
    <submittedName>
        <fullName evidence="4">Iron transporter</fullName>
    </submittedName>
</protein>
<dbReference type="SMART" id="SM00932">
    <property type="entry name" value="Nfu_N"/>
    <property type="match status" value="1"/>
</dbReference>
<evidence type="ECO:0000256" key="2">
    <source>
        <dbReference type="SAM" id="MobiDB-lite"/>
    </source>
</evidence>
<dbReference type="InterPro" id="IPR034904">
    <property type="entry name" value="FSCA_dom_sf"/>
</dbReference>
<dbReference type="Pfam" id="PF01106">
    <property type="entry name" value="NifU"/>
    <property type="match status" value="1"/>
</dbReference>
<comment type="caution">
    <text evidence="4">The sequence shown here is derived from an EMBL/GenBank/DDBJ whole genome shotgun (WGS) entry which is preliminary data.</text>
</comment>
<dbReference type="Proteomes" id="UP000619041">
    <property type="component" value="Unassembled WGS sequence"/>
</dbReference>
<dbReference type="InterPro" id="IPR014824">
    <property type="entry name" value="Nfu/NifU_N"/>
</dbReference>
<dbReference type="PANTHER" id="PTHR11178">
    <property type="entry name" value="IRON-SULFUR CLUSTER SCAFFOLD PROTEIN NFU-RELATED"/>
    <property type="match status" value="1"/>
</dbReference>
<dbReference type="RefSeq" id="WP_188644301.1">
    <property type="nucleotide sequence ID" value="NZ_BMKL01000001.1"/>
</dbReference>
<gene>
    <name evidence="4" type="ORF">GCM10011515_11980</name>
</gene>
<proteinExistence type="inferred from homology"/>
<feature type="compositionally biased region" description="Basic and acidic residues" evidence="2">
    <location>
        <begin position="187"/>
        <end position="206"/>
    </location>
</feature>
<dbReference type="SUPFAM" id="SSF117916">
    <property type="entry name" value="Fe-S cluster assembly (FSCA) domain-like"/>
    <property type="match status" value="1"/>
</dbReference>
<dbReference type="Gene3D" id="3.30.1370.70">
    <property type="entry name" value="Scaffold protein Nfu/NifU, N-terminal domain"/>
    <property type="match status" value="1"/>
</dbReference>
<dbReference type="SUPFAM" id="SSF110836">
    <property type="entry name" value="Hypothetical protein SAV1430"/>
    <property type="match status" value="1"/>
</dbReference>
<evidence type="ECO:0000259" key="3">
    <source>
        <dbReference type="SMART" id="SM00932"/>
    </source>
</evidence>
<dbReference type="InterPro" id="IPR036498">
    <property type="entry name" value="Nfu/NifU_N_sf"/>
</dbReference>
<organism evidence="4 5">
    <name type="scientific">Tsuneonella deserti</name>
    <dbReference type="NCBI Taxonomy" id="2035528"/>
    <lineage>
        <taxon>Bacteria</taxon>
        <taxon>Pseudomonadati</taxon>
        <taxon>Pseudomonadota</taxon>
        <taxon>Alphaproteobacteria</taxon>
        <taxon>Sphingomonadales</taxon>
        <taxon>Erythrobacteraceae</taxon>
        <taxon>Tsuneonella</taxon>
    </lineage>
</organism>
<dbReference type="Gene3D" id="3.30.300.130">
    <property type="entry name" value="Fe-S cluster assembly (FSCA)"/>
    <property type="match status" value="1"/>
</dbReference>
<dbReference type="EMBL" id="BMKL01000001">
    <property type="protein sequence ID" value="GGD93773.1"/>
    <property type="molecule type" value="Genomic_DNA"/>
</dbReference>
<evidence type="ECO:0000256" key="1">
    <source>
        <dbReference type="ARBA" id="ARBA00006420"/>
    </source>
</evidence>
<reference evidence="5" key="1">
    <citation type="journal article" date="2019" name="Int. J. Syst. Evol. Microbiol.">
        <title>The Global Catalogue of Microorganisms (GCM) 10K type strain sequencing project: providing services to taxonomists for standard genome sequencing and annotation.</title>
        <authorList>
            <consortium name="The Broad Institute Genomics Platform"/>
            <consortium name="The Broad Institute Genome Sequencing Center for Infectious Disease"/>
            <person name="Wu L."/>
            <person name="Ma J."/>
        </authorList>
    </citation>
    <scope>NUCLEOTIDE SEQUENCE [LARGE SCALE GENOMIC DNA]</scope>
    <source>
        <strain evidence="5">CGMCC 1.15959</strain>
    </source>
</reference>